<feature type="repeat" description="ANK" evidence="3">
    <location>
        <begin position="869"/>
        <end position="901"/>
    </location>
</feature>
<sequence length="1064" mass="119157">MRKYLKKKLSPSRKDGNEATLAVALPEVGFASNSPVQVNARSTRPAPSPQHGLPVVDGHTGQGVDLGPNSGAHHGSLSVRIATSQQLQPTSDVTGSYQPRARVSCLDQATERLRLAQPEVYAKLEEFTSKAESAGGPDPESLLNVVMSKRRTNKDIPRAVETSIRYILQFKDFGIAAANFDPHKAAPIVWRGVCLILETCISESALNREELVELEKLTCNLAYWANVELFYLGSTQSASLNKFQRLEPELIKFHLEILMLEAKLLTWTSNGRIVGNITSYHEACKVTLDRCKMEIDQNAKIKKWVSEIRPEQAHDDALDRTQVARKYRDCGQWLLDHDSFKNWSSSAKEETDCRILWLRGTTGTGKSTLMCRIVQWHLDTASLYPDTRFAYFYCSRGADMNSKHSYMSVLQAILRQAAYDPVTGTRCPEIIDAYTIAGGDSADLQSFNFTRNWEPLFHRILKSNIKLRIMIDALDECDDPRELLRILRRAYEVTPGGLELLVSSRYEVHVDDKFPGAATIDIRGDLSETDMDTYIITEVYDRDQDDRLLKGNHPDLEDRLIKILHNRAGGMFRWVQLQLSFLLRPPTPLLHPKSVESYLKKLDIGSIASENDLNIAYDNIFQRNTGTHELEHSHACKIYKMLLCSYRPLSIAMITEAVAASEHDSQRHDCVDAAYVRRLTEDFVVEHSDGGRLEFAHVSVKDYLQGAHQSEYSKIPCHAEVALMCIKHVSSQHSVPFEENLRKSAFLRYAHEHWTRHCALLSEKDRQSFGISKELYKWIFGSGSKTFDLWSYLSFYICFSETSESRDLLALVFLACEWNLVEVLKQLLLEPAAQYSNISTNGSEVEVTSAVSGKSPNAAIKLLSMTGDDERTPLICASENGYIEVVKFLIEKGADVSAVDENKVTPLHFAAEQGHIEIMKLLIEKDADIKAVDEYGWTPLHLASLNGNTEIVTLLIALGAEVKAANVGGKTPLHFASEEGNIEVVKLLIVEGAEVNVADIEGRTPLSWASDEGHIEVVKLLIRAGADTNGADVEGRTPLDWASDGGHIEAMKLLERAMNRTPRQ</sequence>
<dbReference type="PANTHER" id="PTHR23206">
    <property type="entry name" value="MASK PROTEIN"/>
    <property type="match status" value="1"/>
</dbReference>
<feature type="repeat" description="ANK" evidence="3">
    <location>
        <begin position="1001"/>
        <end position="1033"/>
    </location>
</feature>
<dbReference type="InterPro" id="IPR056884">
    <property type="entry name" value="NPHP3-like_N"/>
</dbReference>
<evidence type="ECO:0000259" key="5">
    <source>
        <dbReference type="Pfam" id="PF24883"/>
    </source>
</evidence>
<keyword evidence="1" id="KW-0677">Repeat</keyword>
<dbReference type="InterPro" id="IPR036770">
    <property type="entry name" value="Ankyrin_rpt-contain_sf"/>
</dbReference>
<reference evidence="6" key="1">
    <citation type="submission" date="2021-02" db="EMBL/GenBank/DDBJ databases">
        <title>Genome sequence Cadophora malorum strain M34.</title>
        <authorList>
            <person name="Stefanovic E."/>
            <person name="Vu D."/>
            <person name="Scully C."/>
            <person name="Dijksterhuis J."/>
            <person name="Roader J."/>
            <person name="Houbraken J."/>
        </authorList>
    </citation>
    <scope>NUCLEOTIDE SEQUENCE</scope>
    <source>
        <strain evidence="6">M34</strain>
    </source>
</reference>
<dbReference type="InterPro" id="IPR027417">
    <property type="entry name" value="P-loop_NTPase"/>
</dbReference>
<dbReference type="PRINTS" id="PR01415">
    <property type="entry name" value="ANKYRIN"/>
</dbReference>
<dbReference type="InterPro" id="IPR002110">
    <property type="entry name" value="Ankyrin_rpt"/>
</dbReference>
<feature type="domain" description="Nephrocystin 3-like N-terminal" evidence="5">
    <location>
        <begin position="330"/>
        <end position="505"/>
    </location>
</feature>
<dbReference type="EMBL" id="JAFJYH010000046">
    <property type="protein sequence ID" value="KAG4422652.1"/>
    <property type="molecule type" value="Genomic_DNA"/>
</dbReference>
<name>A0A8H7WD94_9HELO</name>
<organism evidence="6 7">
    <name type="scientific">Cadophora malorum</name>
    <dbReference type="NCBI Taxonomy" id="108018"/>
    <lineage>
        <taxon>Eukaryota</taxon>
        <taxon>Fungi</taxon>
        <taxon>Dikarya</taxon>
        <taxon>Ascomycota</taxon>
        <taxon>Pezizomycotina</taxon>
        <taxon>Leotiomycetes</taxon>
        <taxon>Helotiales</taxon>
        <taxon>Ploettnerulaceae</taxon>
        <taxon>Cadophora</taxon>
    </lineage>
</organism>
<dbReference type="PROSITE" id="PS50297">
    <property type="entry name" value="ANK_REP_REGION"/>
    <property type="match status" value="5"/>
</dbReference>
<feature type="region of interest" description="Disordered" evidence="4">
    <location>
        <begin position="35"/>
        <end position="75"/>
    </location>
</feature>
<evidence type="ECO:0000256" key="2">
    <source>
        <dbReference type="ARBA" id="ARBA00023043"/>
    </source>
</evidence>
<dbReference type="Pfam" id="PF12796">
    <property type="entry name" value="Ank_2"/>
    <property type="match status" value="2"/>
</dbReference>
<accession>A0A8H7WD94</accession>
<proteinExistence type="predicted"/>
<dbReference type="Pfam" id="PF00023">
    <property type="entry name" value="Ank"/>
    <property type="match status" value="1"/>
</dbReference>
<dbReference type="AlphaFoldDB" id="A0A8H7WD94"/>
<dbReference type="Proteomes" id="UP000664132">
    <property type="component" value="Unassembled WGS sequence"/>
</dbReference>
<keyword evidence="7" id="KW-1185">Reference proteome</keyword>
<feature type="repeat" description="ANK" evidence="3">
    <location>
        <begin position="968"/>
        <end position="1000"/>
    </location>
</feature>
<feature type="repeat" description="ANK" evidence="3">
    <location>
        <begin position="902"/>
        <end position="934"/>
    </location>
</feature>
<evidence type="ECO:0000256" key="1">
    <source>
        <dbReference type="ARBA" id="ARBA00022737"/>
    </source>
</evidence>
<dbReference type="Pfam" id="PF24883">
    <property type="entry name" value="NPHP3_N"/>
    <property type="match status" value="1"/>
</dbReference>
<evidence type="ECO:0000313" key="7">
    <source>
        <dbReference type="Proteomes" id="UP000664132"/>
    </source>
</evidence>
<dbReference type="SUPFAM" id="SSF52540">
    <property type="entry name" value="P-loop containing nucleoside triphosphate hydrolases"/>
    <property type="match status" value="1"/>
</dbReference>
<dbReference type="Gene3D" id="1.25.40.20">
    <property type="entry name" value="Ankyrin repeat-containing domain"/>
    <property type="match status" value="3"/>
</dbReference>
<dbReference type="PROSITE" id="PS50088">
    <property type="entry name" value="ANK_REPEAT"/>
    <property type="match status" value="5"/>
</dbReference>
<evidence type="ECO:0000313" key="6">
    <source>
        <dbReference type="EMBL" id="KAG4422652.1"/>
    </source>
</evidence>
<gene>
    <name evidence="6" type="ORF">IFR04_004273</name>
</gene>
<dbReference type="PANTHER" id="PTHR23206:SF7">
    <property type="entry name" value="PROTEIN KINASE DOMAIN-CONTAINING PROTEIN"/>
    <property type="match status" value="1"/>
</dbReference>
<feature type="repeat" description="ANK" evidence="3">
    <location>
        <begin position="935"/>
        <end position="967"/>
    </location>
</feature>
<comment type="caution">
    <text evidence="6">The sequence shown here is derived from an EMBL/GenBank/DDBJ whole genome shotgun (WGS) entry which is preliminary data.</text>
</comment>
<evidence type="ECO:0000256" key="3">
    <source>
        <dbReference type="PROSITE-ProRule" id="PRU00023"/>
    </source>
</evidence>
<dbReference type="InterPro" id="IPR051631">
    <property type="entry name" value="Ankyrin-KH/SAM_domain"/>
</dbReference>
<dbReference type="SMART" id="SM00248">
    <property type="entry name" value="ANK"/>
    <property type="match status" value="7"/>
</dbReference>
<dbReference type="SUPFAM" id="SSF48403">
    <property type="entry name" value="Ankyrin repeat"/>
    <property type="match status" value="1"/>
</dbReference>
<dbReference type="Gene3D" id="3.40.50.300">
    <property type="entry name" value="P-loop containing nucleotide triphosphate hydrolases"/>
    <property type="match status" value="1"/>
</dbReference>
<protein>
    <recommendedName>
        <fullName evidence="5">Nephrocystin 3-like N-terminal domain-containing protein</fullName>
    </recommendedName>
</protein>
<dbReference type="GO" id="GO:0005737">
    <property type="term" value="C:cytoplasm"/>
    <property type="evidence" value="ECO:0007669"/>
    <property type="project" value="TreeGrafter"/>
</dbReference>
<dbReference type="OrthoDB" id="7464126at2759"/>
<keyword evidence="2 3" id="KW-0040">ANK repeat</keyword>
<evidence type="ECO:0000256" key="4">
    <source>
        <dbReference type="SAM" id="MobiDB-lite"/>
    </source>
</evidence>